<protein>
    <submittedName>
        <fullName evidence="1">Uncharacterized protein</fullName>
    </submittedName>
</protein>
<proteinExistence type="predicted"/>
<gene>
    <name evidence="1" type="ORF">EVAR_28253_1</name>
</gene>
<comment type="caution">
    <text evidence="1">The sequence shown here is derived from an EMBL/GenBank/DDBJ whole genome shotgun (WGS) entry which is preliminary data.</text>
</comment>
<evidence type="ECO:0000313" key="2">
    <source>
        <dbReference type="Proteomes" id="UP000299102"/>
    </source>
</evidence>
<reference evidence="1 2" key="1">
    <citation type="journal article" date="2019" name="Commun. Biol.">
        <title>The bagworm genome reveals a unique fibroin gene that provides high tensile strength.</title>
        <authorList>
            <person name="Kono N."/>
            <person name="Nakamura H."/>
            <person name="Ohtoshi R."/>
            <person name="Tomita M."/>
            <person name="Numata K."/>
            <person name="Arakawa K."/>
        </authorList>
    </citation>
    <scope>NUCLEOTIDE SEQUENCE [LARGE SCALE GENOMIC DNA]</scope>
</reference>
<name>A0A4C1V661_EUMVA</name>
<evidence type="ECO:0000313" key="1">
    <source>
        <dbReference type="EMBL" id="GBP34119.1"/>
    </source>
</evidence>
<organism evidence="1 2">
    <name type="scientific">Eumeta variegata</name>
    <name type="common">Bagworm moth</name>
    <name type="synonym">Eumeta japonica</name>
    <dbReference type="NCBI Taxonomy" id="151549"/>
    <lineage>
        <taxon>Eukaryota</taxon>
        <taxon>Metazoa</taxon>
        <taxon>Ecdysozoa</taxon>
        <taxon>Arthropoda</taxon>
        <taxon>Hexapoda</taxon>
        <taxon>Insecta</taxon>
        <taxon>Pterygota</taxon>
        <taxon>Neoptera</taxon>
        <taxon>Endopterygota</taxon>
        <taxon>Lepidoptera</taxon>
        <taxon>Glossata</taxon>
        <taxon>Ditrysia</taxon>
        <taxon>Tineoidea</taxon>
        <taxon>Psychidae</taxon>
        <taxon>Oiketicinae</taxon>
        <taxon>Eumeta</taxon>
    </lineage>
</organism>
<dbReference type="AlphaFoldDB" id="A0A4C1V661"/>
<accession>A0A4C1V661</accession>
<sequence>MTAVQKWAGLINPPPPMTLPKFRLYEPNRRGVAVKYHTLTEYGLEVAASDVVFPPVSECSSGRSLPSLTRFLFPELYPIASQKVGNVLMTLLEL</sequence>
<keyword evidence="2" id="KW-1185">Reference proteome</keyword>
<dbReference type="EMBL" id="BGZK01000284">
    <property type="protein sequence ID" value="GBP34119.1"/>
    <property type="molecule type" value="Genomic_DNA"/>
</dbReference>
<dbReference type="Proteomes" id="UP000299102">
    <property type="component" value="Unassembled WGS sequence"/>
</dbReference>